<proteinExistence type="predicted"/>
<accession>A0A8H5MH91</accession>
<dbReference type="EMBL" id="JAACJN010000001">
    <property type="protein sequence ID" value="KAF5393848.1"/>
    <property type="molecule type" value="Genomic_DNA"/>
</dbReference>
<protein>
    <submittedName>
        <fullName evidence="1">Uncharacterized protein</fullName>
    </submittedName>
</protein>
<gene>
    <name evidence="1" type="ORF">D9757_000417</name>
</gene>
<dbReference type="Proteomes" id="UP000518752">
    <property type="component" value="Unassembled WGS sequence"/>
</dbReference>
<keyword evidence="2" id="KW-1185">Reference proteome</keyword>
<comment type="caution">
    <text evidence="1">The sequence shown here is derived from an EMBL/GenBank/DDBJ whole genome shotgun (WGS) entry which is preliminary data.</text>
</comment>
<evidence type="ECO:0000313" key="2">
    <source>
        <dbReference type="Proteomes" id="UP000518752"/>
    </source>
</evidence>
<dbReference type="AlphaFoldDB" id="A0A8H5MH91"/>
<sequence length="219" mass="25226">MLRSLSLFQIEAYYALRTGQSNNPRLTEIGLNINTTEAWIGLLLPNARQVEIRCPKLEVFEVFPVSQLVQFLEQHPSISDLNLVILNPFSGLFAQIMRALFPEPEATALCPHLQSLTIDVEDPYCFLDLESGSEWLEQMIQVVQRRTRRVVTDYDSRYSELTHFQLITKSDSEYQTDMQTAVGKKLPNKEDRASFRMVRGRLLFVGVEVTLVWDKDITI</sequence>
<organism evidence="1 2">
    <name type="scientific">Collybiopsis confluens</name>
    <dbReference type="NCBI Taxonomy" id="2823264"/>
    <lineage>
        <taxon>Eukaryota</taxon>
        <taxon>Fungi</taxon>
        <taxon>Dikarya</taxon>
        <taxon>Basidiomycota</taxon>
        <taxon>Agaricomycotina</taxon>
        <taxon>Agaricomycetes</taxon>
        <taxon>Agaricomycetidae</taxon>
        <taxon>Agaricales</taxon>
        <taxon>Marasmiineae</taxon>
        <taxon>Omphalotaceae</taxon>
        <taxon>Collybiopsis</taxon>
    </lineage>
</organism>
<reference evidence="1 2" key="1">
    <citation type="journal article" date="2020" name="ISME J.">
        <title>Uncovering the hidden diversity of litter-decomposition mechanisms in mushroom-forming fungi.</title>
        <authorList>
            <person name="Floudas D."/>
            <person name="Bentzer J."/>
            <person name="Ahren D."/>
            <person name="Johansson T."/>
            <person name="Persson P."/>
            <person name="Tunlid A."/>
        </authorList>
    </citation>
    <scope>NUCLEOTIDE SEQUENCE [LARGE SCALE GENOMIC DNA]</scope>
    <source>
        <strain evidence="1 2">CBS 406.79</strain>
    </source>
</reference>
<name>A0A8H5MH91_9AGAR</name>
<evidence type="ECO:0000313" key="1">
    <source>
        <dbReference type="EMBL" id="KAF5393848.1"/>
    </source>
</evidence>